<dbReference type="AlphaFoldDB" id="A0A0C1Y4N4"/>
<dbReference type="EMBL" id="JTHE02000003">
    <property type="protein sequence ID" value="NEV66957.1"/>
    <property type="molecule type" value="Genomic_DNA"/>
</dbReference>
<name>A0A0C1Y4N4_9CYAN</name>
<accession>A0A0C1Y4N4</accession>
<evidence type="ECO:0000259" key="1">
    <source>
        <dbReference type="Pfam" id="PF00717"/>
    </source>
</evidence>
<dbReference type="InterPro" id="IPR036286">
    <property type="entry name" value="LexA/Signal_pep-like_sf"/>
</dbReference>
<dbReference type="SUPFAM" id="SSF51306">
    <property type="entry name" value="LexA/Signal peptidase"/>
    <property type="match status" value="1"/>
</dbReference>
<reference evidence="2" key="2">
    <citation type="journal article" date="2015" name="Genome Announc.">
        <title>Draft Genome Sequence of Filamentous Marine Cyanobacterium Lyngbya confervoides Strain BDU141951.</title>
        <authorList>
            <person name="Chandrababunaidu M.M."/>
            <person name="Sen D."/>
            <person name="Tripathy S."/>
        </authorList>
    </citation>
    <scope>NUCLEOTIDE SEQUENCE</scope>
    <source>
        <strain evidence="2">BDU141951</strain>
    </source>
</reference>
<comment type="caution">
    <text evidence="2">The sequence shown here is derived from an EMBL/GenBank/DDBJ whole genome shotgun (WGS) entry which is preliminary data.</text>
</comment>
<reference evidence="2" key="3">
    <citation type="submission" date="2020-02" db="EMBL/GenBank/DDBJ databases">
        <authorList>
            <person name="Sarangi A.N."/>
            <person name="Ghosh S."/>
            <person name="Mukherjee M."/>
            <person name="Tripathy S."/>
        </authorList>
    </citation>
    <scope>NUCLEOTIDE SEQUENCE</scope>
    <source>
        <strain evidence="2">BDU141951</strain>
    </source>
</reference>
<evidence type="ECO:0000313" key="2">
    <source>
        <dbReference type="EMBL" id="NEV66957.1"/>
    </source>
</evidence>
<sequence length="109" mass="11705">MGFPVPGDVIEQSLDLNRYLIRNPAATFLMRVTGDMVVDTEVQPGDLLVVDRSRSVQGGGLVVSVMEGQLLVLRVELVGPRLVPAIAPEPADLTSLEIWGAVTNIIRAV</sequence>
<gene>
    <name evidence="2" type="ORF">QQ91_007485</name>
</gene>
<dbReference type="Pfam" id="PF00717">
    <property type="entry name" value="Peptidase_S24"/>
    <property type="match status" value="1"/>
</dbReference>
<feature type="domain" description="Peptidase S24/S26A/S26B/S26C" evidence="1">
    <location>
        <begin position="9"/>
        <end position="76"/>
    </location>
</feature>
<dbReference type="Gene3D" id="2.10.109.10">
    <property type="entry name" value="Umud Fragment, subunit A"/>
    <property type="match status" value="1"/>
</dbReference>
<proteinExistence type="predicted"/>
<reference evidence="2" key="1">
    <citation type="submission" date="2014-11" db="EMBL/GenBank/DDBJ databases">
        <authorList>
            <person name="Malar M.C."/>
            <person name="Sen D."/>
            <person name="Tripathy S."/>
        </authorList>
    </citation>
    <scope>NUCLEOTIDE SEQUENCE</scope>
    <source>
        <strain evidence="2">BDU141951</strain>
    </source>
</reference>
<dbReference type="InterPro" id="IPR015927">
    <property type="entry name" value="Peptidase_S24_S26A/B/C"/>
</dbReference>
<protein>
    <submittedName>
        <fullName evidence="2">DNA repair protein</fullName>
    </submittedName>
</protein>
<organism evidence="2">
    <name type="scientific">Lyngbya confervoides BDU141951</name>
    <dbReference type="NCBI Taxonomy" id="1574623"/>
    <lineage>
        <taxon>Bacteria</taxon>
        <taxon>Bacillati</taxon>
        <taxon>Cyanobacteriota</taxon>
        <taxon>Cyanophyceae</taxon>
        <taxon>Oscillatoriophycideae</taxon>
        <taxon>Oscillatoriales</taxon>
        <taxon>Microcoleaceae</taxon>
        <taxon>Lyngbya</taxon>
    </lineage>
</organism>
<dbReference type="InterPro" id="IPR039418">
    <property type="entry name" value="LexA-like"/>
</dbReference>
<dbReference type="CDD" id="cd06529">
    <property type="entry name" value="S24_LexA-like"/>
    <property type="match status" value="1"/>
</dbReference>